<dbReference type="AlphaFoldDB" id="A0A8J8SCN8"/>
<sequence>MKIQHYIWNIWVDKFNVDSETREMFLADYLSIGDIEEIDKEKKIVFNSGASIYTEYNNLFESCCDVAINAATTSIMGNVRVGINLYPYFYESGTKLTCYKCTKLFIIFIAN</sequence>
<evidence type="ECO:0000313" key="1">
    <source>
        <dbReference type="EMBL" id="QUH29636.1"/>
    </source>
</evidence>
<accession>A0A8J8SCN8</accession>
<evidence type="ECO:0000313" key="2">
    <source>
        <dbReference type="Proteomes" id="UP000677305"/>
    </source>
</evidence>
<protein>
    <submittedName>
        <fullName evidence="1">Uncharacterized protein</fullName>
    </submittedName>
</protein>
<dbReference type="EMBL" id="CP058561">
    <property type="protein sequence ID" value="QUH29636.1"/>
    <property type="molecule type" value="Genomic_DNA"/>
</dbReference>
<reference evidence="1 2" key="1">
    <citation type="submission" date="2020-07" db="EMBL/GenBank/DDBJ databases">
        <title>Vallitalea guaymasensis genome.</title>
        <authorList>
            <person name="Postec A."/>
        </authorList>
    </citation>
    <scope>NUCLEOTIDE SEQUENCE [LARGE SCALE GENOMIC DNA]</scope>
    <source>
        <strain evidence="1 2">Ra1766G1</strain>
    </source>
</reference>
<keyword evidence="2" id="KW-1185">Reference proteome</keyword>
<gene>
    <name evidence="1" type="ORF">HYG85_12255</name>
</gene>
<name>A0A8J8SCN8_9FIRM</name>
<dbReference type="Proteomes" id="UP000677305">
    <property type="component" value="Chromosome"/>
</dbReference>
<proteinExistence type="predicted"/>
<dbReference type="KEGG" id="vgu:HYG85_12255"/>
<organism evidence="1 2">
    <name type="scientific">Vallitalea guaymasensis</name>
    <dbReference type="NCBI Taxonomy" id="1185412"/>
    <lineage>
        <taxon>Bacteria</taxon>
        <taxon>Bacillati</taxon>
        <taxon>Bacillota</taxon>
        <taxon>Clostridia</taxon>
        <taxon>Lachnospirales</taxon>
        <taxon>Vallitaleaceae</taxon>
        <taxon>Vallitalea</taxon>
    </lineage>
</organism>
<dbReference type="RefSeq" id="WP_212693654.1">
    <property type="nucleotide sequence ID" value="NZ_CP058561.1"/>
</dbReference>